<dbReference type="EMBL" id="CP142732">
    <property type="protein sequence ID" value="WUR04240.1"/>
    <property type="molecule type" value="Genomic_DNA"/>
</dbReference>
<keyword evidence="1" id="KW-0732">Signal</keyword>
<protein>
    <submittedName>
        <fullName evidence="2">Uncharacterized protein</fullName>
    </submittedName>
</protein>
<evidence type="ECO:0000256" key="1">
    <source>
        <dbReference type="SAM" id="SignalP"/>
    </source>
</evidence>
<feature type="chain" id="PRO_5043679814" evidence="1">
    <location>
        <begin position="19"/>
        <end position="176"/>
    </location>
</feature>
<proteinExistence type="predicted"/>
<organism evidence="2 3">
    <name type="scientific">Vairimorpha necatrix</name>
    <dbReference type="NCBI Taxonomy" id="6039"/>
    <lineage>
        <taxon>Eukaryota</taxon>
        <taxon>Fungi</taxon>
        <taxon>Fungi incertae sedis</taxon>
        <taxon>Microsporidia</taxon>
        <taxon>Nosematidae</taxon>
        <taxon>Vairimorpha</taxon>
    </lineage>
</organism>
<evidence type="ECO:0000313" key="3">
    <source>
        <dbReference type="Proteomes" id="UP001334084"/>
    </source>
</evidence>
<accession>A0AAX4JE27</accession>
<dbReference type="AlphaFoldDB" id="A0AAX4JE27"/>
<dbReference type="Proteomes" id="UP001334084">
    <property type="component" value="Chromosome 7"/>
</dbReference>
<dbReference type="GeneID" id="90542061"/>
<feature type="signal peptide" evidence="1">
    <location>
        <begin position="1"/>
        <end position="18"/>
    </location>
</feature>
<sequence>MRFLLIFLPSYFCLYTDQIQTNENIAYSTALPANFKRKNFSIVSKTFINFIKQQPDIQYSFKKLKCTDKKIKELLKFRNFKNWLDKFLHREIENLDNVSSEQRFVASIAMSSFKILYLISCFDSTEFTREGINKLKKLFNISYKLQIDGNVVNLFKPRIYDKLMEILESNENFIIR</sequence>
<keyword evidence="3" id="KW-1185">Reference proteome</keyword>
<name>A0AAX4JE27_9MICR</name>
<evidence type="ECO:0000313" key="2">
    <source>
        <dbReference type="EMBL" id="WUR04240.1"/>
    </source>
</evidence>
<dbReference type="KEGG" id="vnx:VNE69_07305"/>
<dbReference type="RefSeq" id="XP_065330385.1">
    <property type="nucleotide sequence ID" value="XM_065474313.1"/>
</dbReference>
<reference evidence="2" key="1">
    <citation type="journal article" date="2024" name="BMC Genomics">
        <title>Functional annotation of a divergent genome using sequence and structure-based similarity.</title>
        <authorList>
            <person name="Svedberg D."/>
            <person name="Winiger R.R."/>
            <person name="Berg A."/>
            <person name="Sharma H."/>
            <person name="Tellgren-Roth C."/>
            <person name="Debrunner-Vossbrinck B.A."/>
            <person name="Vossbrinck C.R."/>
            <person name="Barandun J."/>
        </authorList>
    </citation>
    <scope>NUCLEOTIDE SEQUENCE</scope>
    <source>
        <strain evidence="2">Illinois isolate</strain>
    </source>
</reference>
<gene>
    <name evidence="2" type="ORF">VNE69_07305</name>
</gene>